<dbReference type="PANTHER" id="PTHR42985">
    <property type="entry name" value="SODIUM-COUPLED MONOCARBOXYLATE TRANSPORTER"/>
    <property type="match status" value="1"/>
</dbReference>
<evidence type="ECO:0000256" key="7">
    <source>
        <dbReference type="ARBA" id="ARBA00023053"/>
    </source>
</evidence>
<evidence type="ECO:0000256" key="2">
    <source>
        <dbReference type="ARBA" id="ARBA00006434"/>
    </source>
</evidence>
<feature type="transmembrane region" description="Helical" evidence="12">
    <location>
        <begin position="139"/>
        <end position="160"/>
    </location>
</feature>
<dbReference type="EMBL" id="AZBU02000002">
    <property type="protein sequence ID" value="TKR96406.1"/>
    <property type="molecule type" value="Genomic_DNA"/>
</dbReference>
<dbReference type="PROSITE" id="PS50283">
    <property type="entry name" value="NA_SOLUT_SYMP_3"/>
    <property type="match status" value="1"/>
</dbReference>
<sequence length="470" mass="53015">MNASAGRQFSLSLIDYVIFAAFMCISVGVGFYYAVIGRFRKRVQNVKTKTDDYLMGGRKLPYLPVTMSLLTTFLSGKAILGTPAEIFDHGALWFLHYAVSIIAFLISGFIFVPIFFHLSTVSIYEYLELRFHSVLVRKLCAVVFILNNLVYMGVVVYGPAVALNSVTDLPTYSAIILVGVSSTLYTTIGGLKAVVWTDTLQAGVMFAGMLVVTVKGTFDVGGLSRIWEVAVVSGRAEQLLRFNPNPAQYMTVWTSTLGAICIWLSLYGVNQMAVQRYCSVPTLKDAQKVVFLTIPLYFLLSMMVCYIGLLVLAYFYNCNPLETGELNTYDQLMVLFAARVAGKRLPRLSRPTPSLHLCCHLVYRILRIQQPSSGDLQRFCEAEFWRKSIFTSQQGHSLRIGSLEHADCFFCPTSWRHCKIFRGNIRSNKRPCCGSVLPWRFCQKSVYKSDRNQLCWVYWILPVFVDLFGD</sequence>
<evidence type="ECO:0000256" key="5">
    <source>
        <dbReference type="ARBA" id="ARBA00022692"/>
    </source>
</evidence>
<dbReference type="Pfam" id="PF00474">
    <property type="entry name" value="SSF"/>
    <property type="match status" value="1"/>
</dbReference>
<evidence type="ECO:0000313" key="14">
    <source>
        <dbReference type="Proteomes" id="UP000298663"/>
    </source>
</evidence>
<dbReference type="Proteomes" id="UP000298663">
    <property type="component" value="Unassembled WGS sequence"/>
</dbReference>
<evidence type="ECO:0000256" key="3">
    <source>
        <dbReference type="ARBA" id="ARBA00022448"/>
    </source>
</evidence>
<dbReference type="InterPro" id="IPR001734">
    <property type="entry name" value="Na/solute_symporter"/>
</dbReference>
<reference evidence="13 14" key="2">
    <citation type="journal article" date="2019" name="G3 (Bethesda)">
        <title>Hybrid Assembly of the Genome of the Entomopathogenic Nematode Steinernema carpocapsae Identifies the X-Chromosome.</title>
        <authorList>
            <person name="Serra L."/>
            <person name="Macchietto M."/>
            <person name="Macias-Munoz A."/>
            <person name="McGill C.J."/>
            <person name="Rodriguez I.M."/>
            <person name="Rodriguez B."/>
            <person name="Murad R."/>
            <person name="Mortazavi A."/>
        </authorList>
    </citation>
    <scope>NUCLEOTIDE SEQUENCE [LARGE SCALE GENOMIC DNA]</scope>
    <source>
        <strain evidence="13 14">ALL</strain>
    </source>
</reference>
<comment type="subcellular location">
    <subcellularLocation>
        <location evidence="1">Cell membrane</location>
        <topology evidence="1">Multi-pass membrane protein</topology>
    </subcellularLocation>
</comment>
<dbReference type="GO" id="GO:0015293">
    <property type="term" value="F:symporter activity"/>
    <property type="evidence" value="ECO:0007669"/>
    <property type="project" value="TreeGrafter"/>
</dbReference>
<feature type="transmembrane region" description="Helical" evidence="12">
    <location>
        <begin position="172"/>
        <end position="191"/>
    </location>
</feature>
<keyword evidence="4" id="KW-1003">Cell membrane</keyword>
<evidence type="ECO:0000256" key="4">
    <source>
        <dbReference type="ARBA" id="ARBA00022475"/>
    </source>
</evidence>
<evidence type="ECO:0000256" key="1">
    <source>
        <dbReference type="ARBA" id="ARBA00004651"/>
    </source>
</evidence>
<feature type="transmembrane region" description="Helical" evidence="12">
    <location>
        <begin position="203"/>
        <end position="227"/>
    </location>
</feature>
<keyword evidence="8" id="KW-0406">Ion transport</keyword>
<dbReference type="STRING" id="34508.A0A4U5PIV5"/>
<comment type="similarity">
    <text evidence="2 11">Belongs to the sodium:solute symporter (SSF) (TC 2.A.21) family.</text>
</comment>
<dbReference type="AlphaFoldDB" id="A0A4U5PIV5"/>
<keyword evidence="5 12" id="KW-0812">Transmembrane</keyword>
<dbReference type="InterPro" id="IPR038377">
    <property type="entry name" value="Na/Glc_symporter_sf"/>
</dbReference>
<feature type="transmembrane region" description="Helical" evidence="12">
    <location>
        <begin position="289"/>
        <end position="316"/>
    </location>
</feature>
<evidence type="ECO:0000256" key="12">
    <source>
        <dbReference type="SAM" id="Phobius"/>
    </source>
</evidence>
<evidence type="ECO:0000256" key="9">
    <source>
        <dbReference type="ARBA" id="ARBA00023136"/>
    </source>
</evidence>
<feature type="transmembrane region" description="Helical" evidence="12">
    <location>
        <begin position="92"/>
        <end position="118"/>
    </location>
</feature>
<proteinExistence type="inferred from homology"/>
<accession>A0A4U5PIV5</accession>
<name>A0A4U5PIV5_STECR</name>
<organism evidence="13 14">
    <name type="scientific">Steinernema carpocapsae</name>
    <name type="common">Entomopathogenic nematode</name>
    <dbReference type="NCBI Taxonomy" id="34508"/>
    <lineage>
        <taxon>Eukaryota</taxon>
        <taxon>Metazoa</taxon>
        <taxon>Ecdysozoa</taxon>
        <taxon>Nematoda</taxon>
        <taxon>Chromadorea</taxon>
        <taxon>Rhabditida</taxon>
        <taxon>Tylenchina</taxon>
        <taxon>Panagrolaimomorpha</taxon>
        <taxon>Strongyloidoidea</taxon>
        <taxon>Steinernematidae</taxon>
        <taxon>Steinernema</taxon>
    </lineage>
</organism>
<evidence type="ECO:0000256" key="6">
    <source>
        <dbReference type="ARBA" id="ARBA00022989"/>
    </source>
</evidence>
<evidence type="ECO:0000313" key="13">
    <source>
        <dbReference type="EMBL" id="TKR96406.1"/>
    </source>
</evidence>
<dbReference type="NCBIfam" id="TIGR00813">
    <property type="entry name" value="sss"/>
    <property type="match status" value="1"/>
</dbReference>
<protein>
    <recommendedName>
        <fullName evidence="15">Sodium/solute symporter</fullName>
    </recommendedName>
</protein>
<keyword evidence="14" id="KW-1185">Reference proteome</keyword>
<keyword evidence="3" id="KW-0813">Transport</keyword>
<evidence type="ECO:0008006" key="15">
    <source>
        <dbReference type="Google" id="ProtNLM"/>
    </source>
</evidence>
<dbReference type="GO" id="GO:0005886">
    <property type="term" value="C:plasma membrane"/>
    <property type="evidence" value="ECO:0007669"/>
    <property type="project" value="UniProtKB-SubCell"/>
</dbReference>
<evidence type="ECO:0000256" key="8">
    <source>
        <dbReference type="ARBA" id="ARBA00023065"/>
    </source>
</evidence>
<dbReference type="OrthoDB" id="5920055at2759"/>
<feature type="transmembrane region" description="Helical" evidence="12">
    <location>
        <begin position="247"/>
        <end position="269"/>
    </location>
</feature>
<evidence type="ECO:0000256" key="11">
    <source>
        <dbReference type="RuleBase" id="RU362091"/>
    </source>
</evidence>
<gene>
    <name evidence="13" type="ORF">L596_010424</name>
</gene>
<evidence type="ECO:0000256" key="10">
    <source>
        <dbReference type="ARBA" id="ARBA00023201"/>
    </source>
</evidence>
<keyword evidence="7" id="KW-0915">Sodium</keyword>
<keyword evidence="10" id="KW-0739">Sodium transport</keyword>
<dbReference type="InterPro" id="IPR051163">
    <property type="entry name" value="Sodium:Solute_Symporter_SSF"/>
</dbReference>
<keyword evidence="9 12" id="KW-0472">Membrane</keyword>
<feature type="transmembrane region" description="Helical" evidence="12">
    <location>
        <begin position="16"/>
        <end position="39"/>
    </location>
</feature>
<comment type="caution">
    <text evidence="13">The sequence shown here is derived from an EMBL/GenBank/DDBJ whole genome shotgun (WGS) entry which is preliminary data.</text>
</comment>
<keyword evidence="6 12" id="KW-1133">Transmembrane helix</keyword>
<reference evidence="13 14" key="1">
    <citation type="journal article" date="2015" name="Genome Biol.">
        <title>Comparative genomics of Steinernema reveals deeply conserved gene regulatory networks.</title>
        <authorList>
            <person name="Dillman A.R."/>
            <person name="Macchietto M."/>
            <person name="Porter C.F."/>
            <person name="Rogers A."/>
            <person name="Williams B."/>
            <person name="Antoshechkin I."/>
            <person name="Lee M.M."/>
            <person name="Goodwin Z."/>
            <person name="Lu X."/>
            <person name="Lewis E.E."/>
            <person name="Goodrich-Blair H."/>
            <person name="Stock S.P."/>
            <person name="Adams B.J."/>
            <person name="Sternberg P.W."/>
            <person name="Mortazavi A."/>
        </authorList>
    </citation>
    <scope>NUCLEOTIDE SEQUENCE [LARGE SCALE GENOMIC DNA]</scope>
    <source>
        <strain evidence="13 14">ALL</strain>
    </source>
</reference>
<feature type="transmembrane region" description="Helical" evidence="12">
    <location>
        <begin position="60"/>
        <end position="80"/>
    </location>
</feature>
<dbReference type="Gene3D" id="1.20.1730.10">
    <property type="entry name" value="Sodium/glucose cotransporter"/>
    <property type="match status" value="1"/>
</dbReference>
<dbReference type="PANTHER" id="PTHR42985:SF40">
    <property type="entry name" value="LD47995P-RELATED"/>
    <property type="match status" value="1"/>
</dbReference>
<dbReference type="GO" id="GO:0006814">
    <property type="term" value="P:sodium ion transport"/>
    <property type="evidence" value="ECO:0007669"/>
    <property type="project" value="UniProtKB-KW"/>
</dbReference>